<dbReference type="InterPro" id="IPR024747">
    <property type="entry name" value="Pyridox_Oxase-rel"/>
</dbReference>
<organism evidence="1 2">
    <name type="scientific">Nocardioides panaciterrulae</name>
    <dbReference type="NCBI Taxonomy" id="661492"/>
    <lineage>
        <taxon>Bacteria</taxon>
        <taxon>Bacillati</taxon>
        <taxon>Actinomycetota</taxon>
        <taxon>Actinomycetes</taxon>
        <taxon>Propionibacteriales</taxon>
        <taxon>Nocardioidaceae</taxon>
        <taxon>Nocardioides</taxon>
    </lineage>
</organism>
<dbReference type="SUPFAM" id="SSF50475">
    <property type="entry name" value="FMN-binding split barrel"/>
    <property type="match status" value="1"/>
</dbReference>
<accession>A0A7Y9E8N3</accession>
<name>A0A7Y9E8N3_9ACTN</name>
<dbReference type="Pfam" id="PF12900">
    <property type="entry name" value="Pyridox_ox_2"/>
    <property type="match status" value="1"/>
</dbReference>
<dbReference type="RefSeq" id="WP_179664601.1">
    <property type="nucleotide sequence ID" value="NZ_JACCBG010000001.1"/>
</dbReference>
<protein>
    <recommendedName>
        <fullName evidence="3">Pyridoxamine 5'-phosphate oxidase family protein</fullName>
    </recommendedName>
</protein>
<gene>
    <name evidence="1" type="ORF">BJZ21_003120</name>
</gene>
<dbReference type="Gene3D" id="2.30.110.10">
    <property type="entry name" value="Electron Transport, Fmn-binding Protein, Chain A"/>
    <property type="match status" value="1"/>
</dbReference>
<reference evidence="1 2" key="1">
    <citation type="submission" date="2020-07" db="EMBL/GenBank/DDBJ databases">
        <title>Sequencing the genomes of 1000 actinobacteria strains.</title>
        <authorList>
            <person name="Klenk H.-P."/>
        </authorList>
    </citation>
    <scope>NUCLEOTIDE SEQUENCE [LARGE SCALE GENOMIC DNA]</scope>
    <source>
        <strain evidence="1 2">DSM 21350</strain>
    </source>
</reference>
<keyword evidence="2" id="KW-1185">Reference proteome</keyword>
<evidence type="ECO:0000313" key="1">
    <source>
        <dbReference type="EMBL" id="NYD43037.1"/>
    </source>
</evidence>
<evidence type="ECO:0000313" key="2">
    <source>
        <dbReference type="Proteomes" id="UP000535511"/>
    </source>
</evidence>
<sequence length="146" mass="16432">MQELIDLDREECEALLRAGVAGRIAIATPTGPHIIPVNYSVVDDAIVVRTSPYSLLGSYGRDTTLAFEVDQFDYDEQRGWSVVARGRGDFVTDIDELDHIREVWAPQPWVGGSRTLYLRLRWTELSGRRVGAGWDALSRMPARRSL</sequence>
<dbReference type="EMBL" id="JACCBG010000001">
    <property type="protein sequence ID" value="NYD43037.1"/>
    <property type="molecule type" value="Genomic_DNA"/>
</dbReference>
<comment type="caution">
    <text evidence="1">The sequence shown here is derived from an EMBL/GenBank/DDBJ whole genome shotgun (WGS) entry which is preliminary data.</text>
</comment>
<evidence type="ECO:0008006" key="3">
    <source>
        <dbReference type="Google" id="ProtNLM"/>
    </source>
</evidence>
<proteinExistence type="predicted"/>
<dbReference type="Proteomes" id="UP000535511">
    <property type="component" value="Unassembled WGS sequence"/>
</dbReference>
<dbReference type="InterPro" id="IPR012349">
    <property type="entry name" value="Split_barrel_FMN-bd"/>
</dbReference>
<dbReference type="AlphaFoldDB" id="A0A7Y9E8N3"/>